<gene>
    <name evidence="1" type="ORF">KDA27_25230</name>
</gene>
<accession>A0A956NIB6</accession>
<name>A0A956NIB6_UNCEI</name>
<dbReference type="Proteomes" id="UP000739538">
    <property type="component" value="Unassembled WGS sequence"/>
</dbReference>
<reference evidence="1" key="1">
    <citation type="submission" date="2020-04" db="EMBL/GenBank/DDBJ databases">
        <authorList>
            <person name="Zhang T."/>
        </authorList>
    </citation>
    <scope>NUCLEOTIDE SEQUENCE</scope>
    <source>
        <strain evidence="1">HKST-UBA02</strain>
    </source>
</reference>
<organism evidence="1 2">
    <name type="scientific">Eiseniibacteriota bacterium</name>
    <dbReference type="NCBI Taxonomy" id="2212470"/>
    <lineage>
        <taxon>Bacteria</taxon>
        <taxon>Candidatus Eiseniibacteriota</taxon>
    </lineage>
</organism>
<protein>
    <submittedName>
        <fullName evidence="1">T9SS type A sorting domain-containing protein</fullName>
    </submittedName>
</protein>
<proteinExistence type="predicted"/>
<dbReference type="EMBL" id="JAGQHS010000268">
    <property type="protein sequence ID" value="MCA9759121.1"/>
    <property type="molecule type" value="Genomic_DNA"/>
</dbReference>
<sequence length="785" mass="83977">MSFLRLSVRRGRPGLLDLLGLLVAAGAVTLPRTAAHAGGCSFTPLTSGVPVTVTSDPTYLTYSQTTNYWSAVGVRSQSGDDWDIALYAQGGSTEPCVLNPLASSARFTGVDFTISDYNHVPIGTGYVSADRHSGTQSGTVEWDSGANSLVVNGIAAQRATGTGDVLEVWDVLLVAGKSYEFSFVHNGSADCKMMLFRNSTGGGVHLNRNSAEFESATNFSYVAPATDYYGVVVVNDNGASGNYAISVGTCSDPSPLTSGIAVPTWPGYAYYSFEQTVPYWTVVGVRSEDETTDWDLGVYQNGSGGTWPSCFSGVLGTSTGVGVTDFVVADFNHMATGEYYTLPYVFGGTRGSLVEWDSGTDQLIVNGPHEARTASPNHLVEVWDVFLTAGVEYQFSLNWWGQGAHLRGCLFRNPGTSTYVAGRASAEFETGFGGPYVAPATDWYAFVVVNDDPSPDPIEYYVGVNTCEDAEPLTSGISVPLTGSFEAQSFAQTNGYWSALGIRAEQSLWQFLTYPGPGGSDWPACFGGAAVGGDGSVGDVGFLIGDFNHNPTGTYYATSFPENGIGTARMEWDDGADLLTVDGAIQHRSTGPTDVLEVWDVFMDENETYEILFDRTGGADTEVLLFRNPGGVYWQPRQAAEVFAEGHVTYTAPANDWYGIVVVNDNGAPGEYDLGIRTATNSSSEETPGALATELRGVWPNPVGEDGTNIRFDLATQATVDFRVYDVSGRIVSDIPAQTWGAGSWSRPVDRTDFGTGSEVASGMYWMSMSVEGREIGRRKFVLLD</sequence>
<comment type="caution">
    <text evidence="1">The sequence shown here is derived from an EMBL/GenBank/DDBJ whole genome shotgun (WGS) entry which is preliminary data.</text>
</comment>
<evidence type="ECO:0000313" key="2">
    <source>
        <dbReference type="Proteomes" id="UP000739538"/>
    </source>
</evidence>
<reference evidence="1" key="2">
    <citation type="journal article" date="2021" name="Microbiome">
        <title>Successional dynamics and alternative stable states in a saline activated sludge microbial community over 9 years.</title>
        <authorList>
            <person name="Wang Y."/>
            <person name="Ye J."/>
            <person name="Ju F."/>
            <person name="Liu L."/>
            <person name="Boyd J.A."/>
            <person name="Deng Y."/>
            <person name="Parks D.H."/>
            <person name="Jiang X."/>
            <person name="Yin X."/>
            <person name="Woodcroft B.J."/>
            <person name="Tyson G.W."/>
            <person name="Hugenholtz P."/>
            <person name="Polz M.F."/>
            <person name="Zhang T."/>
        </authorList>
    </citation>
    <scope>NUCLEOTIDE SEQUENCE</scope>
    <source>
        <strain evidence="1">HKST-UBA02</strain>
    </source>
</reference>
<evidence type="ECO:0000313" key="1">
    <source>
        <dbReference type="EMBL" id="MCA9759121.1"/>
    </source>
</evidence>
<dbReference type="AlphaFoldDB" id="A0A956NIB6"/>